<keyword evidence="2" id="KW-1185">Reference proteome</keyword>
<dbReference type="EMBL" id="BPLR01005997">
    <property type="protein sequence ID" value="GIY06762.1"/>
    <property type="molecule type" value="Genomic_DNA"/>
</dbReference>
<organism evidence="1 2">
    <name type="scientific">Caerostris extrusa</name>
    <name type="common">Bark spider</name>
    <name type="synonym">Caerostris bankana</name>
    <dbReference type="NCBI Taxonomy" id="172846"/>
    <lineage>
        <taxon>Eukaryota</taxon>
        <taxon>Metazoa</taxon>
        <taxon>Ecdysozoa</taxon>
        <taxon>Arthropoda</taxon>
        <taxon>Chelicerata</taxon>
        <taxon>Arachnida</taxon>
        <taxon>Araneae</taxon>
        <taxon>Araneomorphae</taxon>
        <taxon>Entelegynae</taxon>
        <taxon>Araneoidea</taxon>
        <taxon>Araneidae</taxon>
        <taxon>Caerostris</taxon>
    </lineage>
</organism>
<accession>A0AAV4QES8</accession>
<evidence type="ECO:0000313" key="2">
    <source>
        <dbReference type="Proteomes" id="UP001054945"/>
    </source>
</evidence>
<reference evidence="1 2" key="1">
    <citation type="submission" date="2021-06" db="EMBL/GenBank/DDBJ databases">
        <title>Caerostris extrusa draft genome.</title>
        <authorList>
            <person name="Kono N."/>
            <person name="Arakawa K."/>
        </authorList>
    </citation>
    <scope>NUCLEOTIDE SEQUENCE [LARGE SCALE GENOMIC DNA]</scope>
</reference>
<comment type="caution">
    <text evidence="1">The sequence shown here is derived from an EMBL/GenBank/DDBJ whole genome shotgun (WGS) entry which is preliminary data.</text>
</comment>
<protein>
    <submittedName>
        <fullName evidence="1">Uncharacterized protein</fullName>
    </submittedName>
</protein>
<evidence type="ECO:0000313" key="1">
    <source>
        <dbReference type="EMBL" id="GIY06762.1"/>
    </source>
</evidence>
<dbReference type="AlphaFoldDB" id="A0AAV4QES8"/>
<dbReference type="Proteomes" id="UP001054945">
    <property type="component" value="Unassembled WGS sequence"/>
</dbReference>
<proteinExistence type="predicted"/>
<sequence length="114" mass="13692">MVQTSTFSRMLRQLRVEEESQRDNLGFLLDICELKRRRFNWKLTFKQRRNDGHLADETERNSCVEVAELTEEYLENAIRAQIIKYLKRFWKHTNLLLDPVISLSFLPLYSNLLS</sequence>
<gene>
    <name evidence="1" type="ORF">CEXT_269351</name>
</gene>
<name>A0AAV4QES8_CAEEX</name>